<evidence type="ECO:0000256" key="2">
    <source>
        <dbReference type="ARBA" id="ARBA00022889"/>
    </source>
</evidence>
<dbReference type="EMBL" id="JBHSAY010000003">
    <property type="protein sequence ID" value="MFC4129361.1"/>
    <property type="molecule type" value="Genomic_DNA"/>
</dbReference>
<name>A0ABV8LEN5_9ACTN</name>
<feature type="domain" description="Chaplin" evidence="6">
    <location>
        <begin position="339"/>
        <end position="379"/>
    </location>
</feature>
<dbReference type="RefSeq" id="WP_253759244.1">
    <property type="nucleotide sequence ID" value="NZ_JAMZDZ010000001.1"/>
</dbReference>
<sequence>MNSWARKSLKAGAISAGFLLAGASAAHASDLTTSNNVGIGNGTQVDANIQAPINVCGNAIALLGSASAGCVGGAWANHAGELGDLTSSDNVGLLNGTQLRALLQAPIDACGNAIGIGGSATAWCTGGSWAKQESAKTESAKTESGTLTSTQNVGLLNGTQVLAPIQIPIDLCGNAIGVLGGATAGCVGGSHASLDAESLPDAWTGLNFGIGNGTQLIPLVQIPIDICGNAVAVLGSATASCQGGADAVIGDGPGGHGPGTYVKDKPADAPKSTKKHGKGGKKTEDLPLVGDLTGTLTGLTGNLTGSLTGARTLPAPAAKHGKAGYGDGGSCGNLTSAMNAGVLNGTQVLLPVQAPVDLSGNAVAVGGSAVAHSTGGATATLAC</sequence>
<keyword evidence="3" id="KW-0034">Amyloid</keyword>
<evidence type="ECO:0000256" key="5">
    <source>
        <dbReference type="SAM" id="SignalP"/>
    </source>
</evidence>
<reference evidence="8" key="1">
    <citation type="journal article" date="2019" name="Int. J. Syst. Evol. Microbiol.">
        <title>The Global Catalogue of Microorganisms (GCM) 10K type strain sequencing project: providing services to taxonomists for standard genome sequencing and annotation.</title>
        <authorList>
            <consortium name="The Broad Institute Genomics Platform"/>
            <consortium name="The Broad Institute Genome Sequencing Center for Infectious Disease"/>
            <person name="Wu L."/>
            <person name="Ma J."/>
        </authorList>
    </citation>
    <scope>NUCLEOTIDE SEQUENCE [LARGE SCALE GENOMIC DNA]</scope>
    <source>
        <strain evidence="8">CGMCC 4.7289</strain>
    </source>
</reference>
<evidence type="ECO:0000259" key="6">
    <source>
        <dbReference type="PROSITE" id="PS51884"/>
    </source>
</evidence>
<evidence type="ECO:0000256" key="3">
    <source>
        <dbReference type="ARBA" id="ARBA00023087"/>
    </source>
</evidence>
<feature type="domain" description="Chaplin" evidence="6">
    <location>
        <begin position="36"/>
        <end position="76"/>
    </location>
</feature>
<dbReference type="Pfam" id="PF03777">
    <property type="entry name" value="ChpA-C"/>
    <property type="match status" value="2"/>
</dbReference>
<evidence type="ECO:0000313" key="8">
    <source>
        <dbReference type="Proteomes" id="UP001595816"/>
    </source>
</evidence>
<dbReference type="PROSITE" id="PS51884">
    <property type="entry name" value="CHAPLIN"/>
    <property type="match status" value="4"/>
</dbReference>
<feature type="region of interest" description="Disordered" evidence="4">
    <location>
        <begin position="254"/>
        <end position="286"/>
    </location>
</feature>
<organism evidence="7 8">
    <name type="scientific">Hamadaea flava</name>
    <dbReference type="NCBI Taxonomy" id="1742688"/>
    <lineage>
        <taxon>Bacteria</taxon>
        <taxon>Bacillati</taxon>
        <taxon>Actinomycetota</taxon>
        <taxon>Actinomycetes</taxon>
        <taxon>Micromonosporales</taxon>
        <taxon>Micromonosporaceae</taxon>
        <taxon>Hamadaea</taxon>
    </lineage>
</organism>
<feature type="domain" description="Chaplin" evidence="6">
    <location>
        <begin position="152"/>
        <end position="192"/>
    </location>
</feature>
<keyword evidence="2" id="KW-0130">Cell adhesion</keyword>
<feature type="signal peptide" evidence="5">
    <location>
        <begin position="1"/>
        <end position="28"/>
    </location>
</feature>
<keyword evidence="1" id="KW-0964">Secreted</keyword>
<evidence type="ECO:0000256" key="1">
    <source>
        <dbReference type="ARBA" id="ARBA00022512"/>
    </source>
</evidence>
<dbReference type="InterPro" id="IPR005528">
    <property type="entry name" value="ChpA-H"/>
</dbReference>
<comment type="caution">
    <text evidence="7">The sequence shown here is derived from an EMBL/GenBank/DDBJ whole genome shotgun (WGS) entry which is preliminary data.</text>
</comment>
<gene>
    <name evidence="7" type="ORF">ACFOZ4_01895</name>
</gene>
<keyword evidence="1" id="KW-0134">Cell wall</keyword>
<keyword evidence="8" id="KW-1185">Reference proteome</keyword>
<feature type="chain" id="PRO_5046910087" evidence="5">
    <location>
        <begin position="29"/>
        <end position="383"/>
    </location>
</feature>
<keyword evidence="5" id="KW-0732">Signal</keyword>
<evidence type="ECO:0000256" key="4">
    <source>
        <dbReference type="SAM" id="MobiDB-lite"/>
    </source>
</evidence>
<evidence type="ECO:0000313" key="7">
    <source>
        <dbReference type="EMBL" id="MFC4129361.1"/>
    </source>
</evidence>
<accession>A0ABV8LEN5</accession>
<proteinExistence type="predicted"/>
<feature type="domain" description="Chaplin" evidence="6">
    <location>
        <begin position="207"/>
        <end position="247"/>
    </location>
</feature>
<protein>
    <submittedName>
        <fullName evidence="7">Chaplin family protein</fullName>
    </submittedName>
</protein>
<dbReference type="Proteomes" id="UP001595816">
    <property type="component" value="Unassembled WGS sequence"/>
</dbReference>